<dbReference type="Pfam" id="PF14869">
    <property type="entry name" value="DUF4488"/>
    <property type="match status" value="1"/>
</dbReference>
<evidence type="ECO:0000313" key="3">
    <source>
        <dbReference type="Proteomes" id="UP001325680"/>
    </source>
</evidence>
<gene>
    <name evidence="2" type="ORF">U0035_20095</name>
</gene>
<dbReference type="EMBL" id="CP139960">
    <property type="protein sequence ID" value="WQD40792.1"/>
    <property type="molecule type" value="Genomic_DNA"/>
</dbReference>
<keyword evidence="3" id="KW-1185">Reference proteome</keyword>
<sequence length="114" mass="12828">MNGTWKLVSAKNGSLPTANVAEVTPQVNYIKIFGPKHFVAVTYLNNGNVVRTIGGTYQLKKDQYTEDIVYADEKNNLQNTQSVFSIKLEKNKMYITGKIANGNLDLSEVWERVE</sequence>
<evidence type="ECO:0000313" key="2">
    <source>
        <dbReference type="EMBL" id="WQD40792.1"/>
    </source>
</evidence>
<protein>
    <submittedName>
        <fullName evidence="2">DUF4488 domain-containing protein</fullName>
    </submittedName>
</protein>
<proteinExistence type="predicted"/>
<dbReference type="RefSeq" id="WP_114790722.1">
    <property type="nucleotide sequence ID" value="NZ_CP139960.1"/>
</dbReference>
<evidence type="ECO:0000259" key="1">
    <source>
        <dbReference type="Pfam" id="PF14869"/>
    </source>
</evidence>
<dbReference type="Proteomes" id="UP001325680">
    <property type="component" value="Chromosome"/>
</dbReference>
<feature type="domain" description="DUF4488" evidence="1">
    <location>
        <begin position="1"/>
        <end position="114"/>
    </location>
</feature>
<reference evidence="2 3" key="1">
    <citation type="submission" date="2023-12" db="EMBL/GenBank/DDBJ databases">
        <title>Genome sequencing and assembly of bacterial species from a model synthetic community.</title>
        <authorList>
            <person name="Hogle S.L."/>
        </authorList>
    </citation>
    <scope>NUCLEOTIDE SEQUENCE [LARGE SCALE GENOMIC DNA]</scope>
    <source>
        <strain evidence="2 3">HAMBI_3031</strain>
    </source>
</reference>
<name>A0ABZ0WDL3_9BACT</name>
<dbReference type="Gene3D" id="2.40.128.490">
    <property type="entry name" value="Uncharacterised protein PF14869, DUF4488"/>
    <property type="match status" value="1"/>
</dbReference>
<organism evidence="2 3">
    <name type="scientific">Niabella yanshanensis</name>
    <dbReference type="NCBI Taxonomy" id="577386"/>
    <lineage>
        <taxon>Bacteria</taxon>
        <taxon>Pseudomonadati</taxon>
        <taxon>Bacteroidota</taxon>
        <taxon>Chitinophagia</taxon>
        <taxon>Chitinophagales</taxon>
        <taxon>Chitinophagaceae</taxon>
        <taxon>Niabella</taxon>
    </lineage>
</organism>
<accession>A0ABZ0WDL3</accession>
<dbReference type="InterPro" id="IPR027991">
    <property type="entry name" value="DUF4488"/>
</dbReference>